<reference evidence="2" key="1">
    <citation type="submission" date="2021-02" db="EMBL/GenBank/DDBJ databases">
        <authorList>
            <person name="Nowell W R."/>
        </authorList>
    </citation>
    <scope>NUCLEOTIDE SEQUENCE</scope>
</reference>
<proteinExistence type="predicted"/>
<dbReference type="PANTHER" id="PTHR10094">
    <property type="entry name" value="STEROL CARRIER PROTEIN 2 SCP-2 FAMILY PROTEIN"/>
    <property type="match status" value="1"/>
</dbReference>
<dbReference type="Proteomes" id="UP000663870">
    <property type="component" value="Unassembled WGS sequence"/>
</dbReference>
<evidence type="ECO:0000313" key="2">
    <source>
        <dbReference type="EMBL" id="CAF0903108.1"/>
    </source>
</evidence>
<accession>A0A813ZQX7</accession>
<feature type="domain" description="SCP2" evidence="1">
    <location>
        <begin position="20"/>
        <end position="122"/>
    </location>
</feature>
<dbReference type="PANTHER" id="PTHR10094:SF25">
    <property type="entry name" value="SCP2 STEROL-BINDING DOMAIN-CONTAINING PROTEIN 1"/>
    <property type="match status" value="1"/>
</dbReference>
<dbReference type="AlphaFoldDB" id="A0A813ZQX7"/>
<dbReference type="SUPFAM" id="SSF55718">
    <property type="entry name" value="SCP-like"/>
    <property type="match status" value="1"/>
</dbReference>
<dbReference type="EMBL" id="CAJNOL010000218">
    <property type="protein sequence ID" value="CAF0940642.1"/>
    <property type="molecule type" value="Genomic_DNA"/>
</dbReference>
<dbReference type="Pfam" id="PF02036">
    <property type="entry name" value="SCP2"/>
    <property type="match status" value="1"/>
</dbReference>
<dbReference type="EMBL" id="CAJNOH010000143">
    <property type="protein sequence ID" value="CAF0903108.1"/>
    <property type="molecule type" value="Genomic_DNA"/>
</dbReference>
<dbReference type="InterPro" id="IPR003033">
    <property type="entry name" value="SCP2_sterol-bd_dom"/>
</dbReference>
<dbReference type="GO" id="GO:0005829">
    <property type="term" value="C:cytosol"/>
    <property type="evidence" value="ECO:0007669"/>
    <property type="project" value="TreeGrafter"/>
</dbReference>
<evidence type="ECO:0000313" key="5">
    <source>
        <dbReference type="Proteomes" id="UP000663870"/>
    </source>
</evidence>
<evidence type="ECO:0000313" key="4">
    <source>
        <dbReference type="Proteomes" id="UP000663854"/>
    </source>
</evidence>
<evidence type="ECO:0000313" key="3">
    <source>
        <dbReference type="EMBL" id="CAF0940642.1"/>
    </source>
</evidence>
<protein>
    <recommendedName>
        <fullName evidence="1">SCP2 domain-containing protein</fullName>
    </recommendedName>
</protein>
<dbReference type="InterPro" id="IPR036527">
    <property type="entry name" value="SCP2_sterol-bd_dom_sf"/>
</dbReference>
<name>A0A813ZQX7_9BILA</name>
<dbReference type="Proteomes" id="UP000663854">
    <property type="component" value="Unassembled WGS sequence"/>
</dbReference>
<organism evidence="2 4">
    <name type="scientific">Rotaria sordida</name>
    <dbReference type="NCBI Taxonomy" id="392033"/>
    <lineage>
        <taxon>Eukaryota</taxon>
        <taxon>Metazoa</taxon>
        <taxon>Spiralia</taxon>
        <taxon>Gnathifera</taxon>
        <taxon>Rotifera</taxon>
        <taxon>Eurotatoria</taxon>
        <taxon>Bdelloidea</taxon>
        <taxon>Philodinida</taxon>
        <taxon>Philodinidae</taxon>
        <taxon>Rotaria</taxon>
    </lineage>
</organism>
<evidence type="ECO:0000259" key="1">
    <source>
        <dbReference type="Pfam" id="PF02036"/>
    </source>
</evidence>
<keyword evidence="5" id="KW-1185">Reference proteome</keyword>
<gene>
    <name evidence="3" type="ORF">JXQ802_LOCUS11138</name>
    <name evidence="2" type="ORF">PYM288_LOCUS9626</name>
</gene>
<dbReference type="Gene3D" id="3.30.1050.10">
    <property type="entry name" value="SCP2 sterol-binding domain"/>
    <property type="match status" value="1"/>
</dbReference>
<comment type="caution">
    <text evidence="2">The sequence shown here is derived from an EMBL/GenBank/DDBJ whole genome shotgun (WGS) entry which is preliminary data.</text>
</comment>
<sequence length="127" mass="13889">MTKEDQNSSSSVELKAKTAFDEINKRAKNQPAIVKKIGAIVLFDITKDGKFQQSWTIDGKQGIIYEGKPNEGATAQVTITLDDNDFFDLALGNANAPALFAKGKLKVKGNVMLAQKLSILFKEQSKL</sequence>